<keyword evidence="2" id="KW-0808">Transferase</keyword>
<comment type="caution">
    <text evidence="2">The sequence shown here is derived from an EMBL/GenBank/DDBJ whole genome shotgun (WGS) entry which is preliminary data.</text>
</comment>
<keyword evidence="3" id="KW-1185">Reference proteome</keyword>
<evidence type="ECO:0000313" key="2">
    <source>
        <dbReference type="EMBL" id="CAI8034123.1"/>
    </source>
</evidence>
<keyword evidence="1" id="KW-1133">Transmembrane helix</keyword>
<dbReference type="GO" id="GO:0005783">
    <property type="term" value="C:endoplasmic reticulum"/>
    <property type="evidence" value="ECO:0007669"/>
    <property type="project" value="TreeGrafter"/>
</dbReference>
<dbReference type="Proteomes" id="UP001174909">
    <property type="component" value="Unassembled WGS sequence"/>
</dbReference>
<proteinExistence type="predicted"/>
<dbReference type="GO" id="GO:0006506">
    <property type="term" value="P:GPI anchor biosynthetic process"/>
    <property type="evidence" value="ECO:0007669"/>
    <property type="project" value="InterPro"/>
</dbReference>
<dbReference type="GO" id="GO:0016757">
    <property type="term" value="F:glycosyltransferase activity"/>
    <property type="evidence" value="ECO:0007669"/>
    <property type="project" value="UniProtKB-KW"/>
</dbReference>
<dbReference type="Pfam" id="PF05024">
    <property type="entry name" value="Gpi1"/>
    <property type="match status" value="1"/>
</dbReference>
<keyword evidence="1" id="KW-0812">Transmembrane</keyword>
<keyword evidence="2" id="KW-0328">Glycosyltransferase</keyword>
<feature type="transmembrane region" description="Helical" evidence="1">
    <location>
        <begin position="135"/>
        <end position="158"/>
    </location>
</feature>
<feature type="transmembrane region" description="Helical" evidence="1">
    <location>
        <begin position="39"/>
        <end position="64"/>
    </location>
</feature>
<gene>
    <name evidence="2" type="ORF">GBAR_LOCUS19252</name>
</gene>
<dbReference type="EMBL" id="CASHTH010002713">
    <property type="protein sequence ID" value="CAI8034123.1"/>
    <property type="molecule type" value="Genomic_DNA"/>
</dbReference>
<dbReference type="InterPro" id="IPR007720">
    <property type="entry name" value="PigQ/GPI1"/>
</dbReference>
<protein>
    <submittedName>
        <fullName evidence="2">Phosphatidylinositol N-acetylglucosaminyltransferase subunit Q</fullName>
    </submittedName>
</protein>
<feature type="transmembrane region" description="Helical" evidence="1">
    <location>
        <begin position="215"/>
        <end position="240"/>
    </location>
</feature>
<dbReference type="AlphaFoldDB" id="A0AA35SQI4"/>
<evidence type="ECO:0000313" key="3">
    <source>
        <dbReference type="Proteomes" id="UP001174909"/>
    </source>
</evidence>
<reference evidence="2" key="1">
    <citation type="submission" date="2023-03" db="EMBL/GenBank/DDBJ databases">
        <authorList>
            <person name="Steffen K."/>
            <person name="Cardenas P."/>
        </authorList>
    </citation>
    <scope>NUCLEOTIDE SEQUENCE</scope>
</reference>
<accession>A0AA35SQI4</accession>
<keyword evidence="1" id="KW-0472">Membrane</keyword>
<dbReference type="PANTHER" id="PTHR21329">
    <property type="entry name" value="PHOSPHATIDYLINOSITOL N-ACETYLGLUCOSAMINYLTRANSFERASE SUBUNIT Q-RELATED"/>
    <property type="match status" value="1"/>
</dbReference>
<evidence type="ECO:0000256" key="1">
    <source>
        <dbReference type="SAM" id="Phobius"/>
    </source>
</evidence>
<sequence length="307" mass="35626">MDLFRGAVSLLYRRNLVLQQLEVRWRVLQTAGGFISRRYGAVSTAAVIVLLLDLALGWTAAWLWKHYNAGGILEHGVARYTLSSLRVTRGLLDWVMGAPAGLKLNTPLSLFLGSRCLYLLRLWEIFYRDFLSFYLPLLIPLLPALTSTLGLSLSLSLLHDFFKFLNLCHICFFVFSSRLLKLQLSALLSLSRLFRGKKWNVLRQRVDSCDYDTNQLLLGTIVFTALLFLLPTTTVFAVLFLSLRVLQWTVQLMLRVLVVGINWTTFTFFNTLERFGREEPLLKLRMKEREGRRELVWRGKRWKLEIY</sequence>
<name>A0AA35SQI4_GEOBA</name>
<dbReference type="GO" id="GO:0016020">
    <property type="term" value="C:membrane"/>
    <property type="evidence" value="ECO:0007669"/>
    <property type="project" value="InterPro"/>
</dbReference>
<organism evidence="2 3">
    <name type="scientific">Geodia barretti</name>
    <name type="common">Barrett's horny sponge</name>
    <dbReference type="NCBI Taxonomy" id="519541"/>
    <lineage>
        <taxon>Eukaryota</taxon>
        <taxon>Metazoa</taxon>
        <taxon>Porifera</taxon>
        <taxon>Demospongiae</taxon>
        <taxon>Heteroscleromorpha</taxon>
        <taxon>Tetractinellida</taxon>
        <taxon>Astrophorina</taxon>
        <taxon>Geodiidae</taxon>
        <taxon>Geodia</taxon>
    </lineage>
</organism>
<dbReference type="PANTHER" id="PTHR21329:SF3">
    <property type="entry name" value="PHOSPHATIDYLINOSITOL N-ACETYLGLUCOSAMINYLTRANSFERASE SUBUNIT Q"/>
    <property type="match status" value="1"/>
</dbReference>